<keyword evidence="14" id="KW-0915">Sodium</keyword>
<evidence type="ECO:0000256" key="6">
    <source>
        <dbReference type="ARBA" id="ARBA00022568"/>
    </source>
</evidence>
<dbReference type="PANTHER" id="PTHR11878">
    <property type="entry name" value="SODIUM/CALCIUM EXCHANGER"/>
    <property type="match status" value="1"/>
</dbReference>
<evidence type="ECO:0000256" key="5">
    <source>
        <dbReference type="ARBA" id="ARBA00022475"/>
    </source>
</evidence>
<dbReference type="EMBL" id="JH431868">
    <property type="status" value="NOT_ANNOTATED_CDS"/>
    <property type="molecule type" value="Genomic_DNA"/>
</dbReference>
<evidence type="ECO:0000256" key="14">
    <source>
        <dbReference type="ARBA" id="ARBA00023053"/>
    </source>
</evidence>
<dbReference type="PhylomeDB" id="T1JMV5"/>
<comment type="similarity">
    <text evidence="2">Belongs to the Ca(2+):cation antiporter (CaCA) (TC 2.A.19) family. SLC8 subfamily.</text>
</comment>
<dbReference type="Gene3D" id="2.60.40.2030">
    <property type="match status" value="1"/>
</dbReference>
<dbReference type="PANTHER" id="PTHR11878:SF65">
    <property type="entry name" value="NA_CA-EXCHANGE PROTEIN, ISOFORM G"/>
    <property type="match status" value="1"/>
</dbReference>
<evidence type="ECO:0000256" key="4">
    <source>
        <dbReference type="ARBA" id="ARBA00022449"/>
    </source>
</evidence>
<dbReference type="GO" id="GO:0046872">
    <property type="term" value="F:metal ion binding"/>
    <property type="evidence" value="ECO:0007669"/>
    <property type="project" value="UniProtKB-KW"/>
</dbReference>
<dbReference type="InterPro" id="IPR004836">
    <property type="entry name" value="Na_Ca_Ex"/>
</dbReference>
<dbReference type="SUPFAM" id="SSF141072">
    <property type="entry name" value="CalX-like"/>
    <property type="match status" value="1"/>
</dbReference>
<keyword evidence="17" id="KW-0325">Glycoprotein</keyword>
<keyword evidence="12" id="KW-0112">Calmodulin-binding</keyword>
<keyword evidence="18" id="KW-0739">Sodium transport</keyword>
<dbReference type="Pfam" id="PF01699">
    <property type="entry name" value="Na_Ca_ex"/>
    <property type="match status" value="1"/>
</dbReference>
<accession>T1JMV5</accession>
<evidence type="ECO:0000256" key="19">
    <source>
        <dbReference type="ARBA" id="ARBA00033667"/>
    </source>
</evidence>
<evidence type="ECO:0000259" key="21">
    <source>
        <dbReference type="Pfam" id="PF01699"/>
    </source>
</evidence>
<reference evidence="22" key="2">
    <citation type="submission" date="2015-02" db="UniProtKB">
        <authorList>
            <consortium name="EnsemblMetazoa"/>
        </authorList>
    </citation>
    <scope>IDENTIFICATION</scope>
</reference>
<keyword evidence="6" id="KW-0109">Calcium transport</keyword>
<dbReference type="GO" id="GO:0005432">
    <property type="term" value="F:calcium:sodium antiporter activity"/>
    <property type="evidence" value="ECO:0007669"/>
    <property type="project" value="InterPro"/>
</dbReference>
<feature type="transmembrane region" description="Helical" evidence="20">
    <location>
        <begin position="392"/>
        <end position="412"/>
    </location>
</feature>
<evidence type="ECO:0000256" key="8">
    <source>
        <dbReference type="ARBA" id="ARBA00022723"/>
    </source>
</evidence>
<dbReference type="InterPro" id="IPR051171">
    <property type="entry name" value="CaCA"/>
</dbReference>
<evidence type="ECO:0000256" key="12">
    <source>
        <dbReference type="ARBA" id="ARBA00022860"/>
    </source>
</evidence>
<feature type="transmembrane region" description="Helical" evidence="20">
    <location>
        <begin position="283"/>
        <end position="303"/>
    </location>
</feature>
<keyword evidence="5" id="KW-1003">Cell membrane</keyword>
<keyword evidence="10" id="KW-0677">Repeat</keyword>
<dbReference type="FunFam" id="1.20.1420.30:FF:000003">
    <property type="entry name" value="sodium/calcium exchanger 1 isoform X1"/>
    <property type="match status" value="1"/>
</dbReference>
<keyword evidence="7 20" id="KW-0812">Transmembrane</keyword>
<dbReference type="AlphaFoldDB" id="T1JMV5"/>
<dbReference type="STRING" id="126957.T1JMV5"/>
<dbReference type="Gene3D" id="1.20.1420.30">
    <property type="entry name" value="NCX, central ion-binding region"/>
    <property type="match status" value="1"/>
</dbReference>
<evidence type="ECO:0000256" key="18">
    <source>
        <dbReference type="ARBA" id="ARBA00023201"/>
    </source>
</evidence>
<name>T1JMV5_STRMM</name>
<dbReference type="InterPro" id="IPR004837">
    <property type="entry name" value="NaCa_Exmemb"/>
</dbReference>
<reference evidence="23" key="1">
    <citation type="submission" date="2011-05" db="EMBL/GenBank/DDBJ databases">
        <authorList>
            <person name="Richards S.R."/>
            <person name="Qu J."/>
            <person name="Jiang H."/>
            <person name="Jhangiani S.N."/>
            <person name="Agravi P."/>
            <person name="Goodspeed R."/>
            <person name="Gross S."/>
            <person name="Mandapat C."/>
            <person name="Jackson L."/>
            <person name="Mathew T."/>
            <person name="Pu L."/>
            <person name="Thornton R."/>
            <person name="Saada N."/>
            <person name="Wilczek-Boney K.B."/>
            <person name="Lee S."/>
            <person name="Kovar C."/>
            <person name="Wu Y."/>
            <person name="Scherer S.E."/>
            <person name="Worley K.C."/>
            <person name="Muzny D.M."/>
            <person name="Gibbs R."/>
        </authorList>
    </citation>
    <scope>NUCLEOTIDE SEQUENCE</scope>
    <source>
        <strain evidence="23">Brora</strain>
    </source>
</reference>
<keyword evidence="8" id="KW-0479">Metal-binding</keyword>
<keyword evidence="3" id="KW-0813">Transport</keyword>
<keyword evidence="16 20" id="KW-0472">Membrane</keyword>
<keyword evidence="15" id="KW-0406">Ion transport</keyword>
<evidence type="ECO:0000313" key="22">
    <source>
        <dbReference type="EnsemblMetazoa" id="SMAR015185-PA"/>
    </source>
</evidence>
<comment type="subcellular location">
    <subcellularLocation>
        <location evidence="1">Cell membrane</location>
        <topology evidence="1">Multi-pass membrane protein</topology>
    </subcellularLocation>
</comment>
<dbReference type="GO" id="GO:0005516">
    <property type="term" value="F:calmodulin binding"/>
    <property type="evidence" value="ECO:0007669"/>
    <property type="project" value="UniProtKB-KW"/>
</dbReference>
<protein>
    <recommendedName>
        <fullName evidence="21">Sodium/calcium exchanger membrane region domain-containing protein</fullName>
    </recommendedName>
</protein>
<evidence type="ECO:0000256" key="20">
    <source>
        <dbReference type="SAM" id="Phobius"/>
    </source>
</evidence>
<dbReference type="OMA" id="KFYVDPG"/>
<keyword evidence="11" id="KW-0106">Calcium</keyword>
<dbReference type="InterPro" id="IPR044880">
    <property type="entry name" value="NCX_ion-bd_dom_sf"/>
</dbReference>
<dbReference type="EnsemblMetazoa" id="SMAR015185-RA">
    <property type="protein sequence ID" value="SMAR015185-PA"/>
    <property type="gene ID" value="SMAR015185"/>
</dbReference>
<evidence type="ECO:0000256" key="2">
    <source>
        <dbReference type="ARBA" id="ARBA00007489"/>
    </source>
</evidence>
<evidence type="ECO:0000256" key="3">
    <source>
        <dbReference type="ARBA" id="ARBA00022448"/>
    </source>
</evidence>
<dbReference type="GO" id="GO:0042383">
    <property type="term" value="C:sarcolemma"/>
    <property type="evidence" value="ECO:0007669"/>
    <property type="project" value="TreeGrafter"/>
</dbReference>
<keyword evidence="13 20" id="KW-1133">Transmembrane helix</keyword>
<evidence type="ECO:0000256" key="1">
    <source>
        <dbReference type="ARBA" id="ARBA00004651"/>
    </source>
</evidence>
<comment type="catalytic activity">
    <reaction evidence="19">
        <text>Ca(2+)(in) + 3 Na(+)(out) = Ca(2+)(out) + 3 Na(+)(in)</text>
        <dbReference type="Rhea" id="RHEA:69955"/>
        <dbReference type="ChEBI" id="CHEBI:29101"/>
        <dbReference type="ChEBI" id="CHEBI:29108"/>
    </reaction>
</comment>
<dbReference type="Proteomes" id="UP000014500">
    <property type="component" value="Unassembled WGS sequence"/>
</dbReference>
<feature type="domain" description="Sodium/calcium exchanger membrane region" evidence="21">
    <location>
        <begin position="285"/>
        <end position="447"/>
    </location>
</feature>
<organism evidence="22 23">
    <name type="scientific">Strigamia maritima</name>
    <name type="common">European centipede</name>
    <name type="synonym">Geophilus maritimus</name>
    <dbReference type="NCBI Taxonomy" id="126957"/>
    <lineage>
        <taxon>Eukaryota</taxon>
        <taxon>Metazoa</taxon>
        <taxon>Ecdysozoa</taxon>
        <taxon>Arthropoda</taxon>
        <taxon>Myriapoda</taxon>
        <taxon>Chilopoda</taxon>
        <taxon>Pleurostigmophora</taxon>
        <taxon>Geophilomorpha</taxon>
        <taxon>Linotaeniidae</taxon>
        <taxon>Strigamia</taxon>
    </lineage>
</organism>
<evidence type="ECO:0000256" key="10">
    <source>
        <dbReference type="ARBA" id="ARBA00022737"/>
    </source>
</evidence>
<dbReference type="GO" id="GO:0098703">
    <property type="term" value="P:calcium ion import across plasma membrane"/>
    <property type="evidence" value="ECO:0007669"/>
    <property type="project" value="TreeGrafter"/>
</dbReference>
<evidence type="ECO:0000256" key="11">
    <source>
        <dbReference type="ARBA" id="ARBA00022837"/>
    </source>
</evidence>
<feature type="transmembrane region" description="Helical" evidence="20">
    <location>
        <begin position="433"/>
        <end position="455"/>
    </location>
</feature>
<feature type="transmembrane region" description="Helical" evidence="20">
    <location>
        <begin position="360"/>
        <end position="380"/>
    </location>
</feature>
<keyword evidence="23" id="KW-1185">Reference proteome</keyword>
<proteinExistence type="inferred from homology"/>
<keyword evidence="4" id="KW-0050">Antiport</keyword>
<dbReference type="PRINTS" id="PR01259">
    <property type="entry name" value="NACAEXCHNGR"/>
</dbReference>
<evidence type="ECO:0000256" key="7">
    <source>
        <dbReference type="ARBA" id="ARBA00022692"/>
    </source>
</evidence>
<evidence type="ECO:0000256" key="17">
    <source>
        <dbReference type="ARBA" id="ARBA00023180"/>
    </source>
</evidence>
<dbReference type="InterPro" id="IPR038081">
    <property type="entry name" value="CalX-like_sf"/>
</dbReference>
<evidence type="ECO:0000256" key="13">
    <source>
        <dbReference type="ARBA" id="ARBA00022989"/>
    </source>
</evidence>
<dbReference type="eggNOG" id="KOG1306">
    <property type="taxonomic scope" value="Eukaryota"/>
</dbReference>
<dbReference type="GO" id="GO:0098794">
    <property type="term" value="C:postsynapse"/>
    <property type="evidence" value="ECO:0007669"/>
    <property type="project" value="TreeGrafter"/>
</dbReference>
<evidence type="ECO:0000256" key="16">
    <source>
        <dbReference type="ARBA" id="ARBA00023136"/>
    </source>
</evidence>
<sequence>MRSNITKKRISLSPNFLSSFTRSIVETFYINWFAAKWNRFLVAQSRLDIMIQVIDEDSYEKDIIFFVELGEPKQIKESERDADSGTGVEFETHNATELSDDERIALLGRPRLGDLVRTQIRIKENKEFKNTVDKLIKKANVSLMVGTSSWKEQFMEAITVSAEHMKTSFRLSVIPKHTPLINMVAGPAQHPSTCKNDSVNILVSALFTLTLPVPLKSHLRVLKFLGCQHKRLSKWFRVYSTRDDEEDDEEGDPKLPSCGDYVMHFLTIFWKVMFAFVPPTDYWGGWLCFVVSILGIGLLTAIIGDMASHFGCTVGLPDSVTAISFVALGTSVPDTFASKVAAINDKYADSSIGNVTGSNAVNVFLGLGIAWSMAAIYHAMDGNQFEVDPGNLAFSVTLFCSMAVLAIIVLMIRRTPQVGGELGGPMKYKIPTTILFGFFWVFYVFMSSLESYGVIKGF</sequence>
<keyword evidence="9" id="KW-0732">Signal</keyword>
<evidence type="ECO:0000313" key="23">
    <source>
        <dbReference type="Proteomes" id="UP000014500"/>
    </source>
</evidence>
<evidence type="ECO:0000256" key="15">
    <source>
        <dbReference type="ARBA" id="ARBA00023065"/>
    </source>
</evidence>
<dbReference type="HOGENOM" id="CLU_055831_0_0_1"/>
<dbReference type="GO" id="GO:0030424">
    <property type="term" value="C:axon"/>
    <property type="evidence" value="ECO:0007669"/>
    <property type="project" value="TreeGrafter"/>
</dbReference>
<evidence type="ECO:0000256" key="9">
    <source>
        <dbReference type="ARBA" id="ARBA00022729"/>
    </source>
</evidence>